<gene>
    <name evidence="1" type="ORF">C7B64_02625</name>
</gene>
<name>A0A2T1C917_9CYAN</name>
<dbReference type="OrthoDB" id="571188at2"/>
<dbReference type="InterPro" id="IPR049578">
    <property type="entry name" value="CAXIP1-like_GIY-YIG_dom"/>
</dbReference>
<evidence type="ECO:0000313" key="2">
    <source>
        <dbReference type="Proteomes" id="UP000238762"/>
    </source>
</evidence>
<dbReference type="Proteomes" id="UP000238762">
    <property type="component" value="Unassembled WGS sequence"/>
</dbReference>
<dbReference type="CDD" id="cd10450">
    <property type="entry name" value="GIY-YIG_AtGrxS16_like"/>
    <property type="match status" value="1"/>
</dbReference>
<evidence type="ECO:0008006" key="3">
    <source>
        <dbReference type="Google" id="ProtNLM"/>
    </source>
</evidence>
<protein>
    <recommendedName>
        <fullName evidence="3">GIY-YIG domain-containing protein</fullName>
    </recommendedName>
</protein>
<dbReference type="AlphaFoldDB" id="A0A2T1C917"/>
<dbReference type="RefSeq" id="WP_106287107.1">
    <property type="nucleotide sequence ID" value="NZ_CAWNTC010000163.1"/>
</dbReference>
<reference evidence="1 2" key="2">
    <citation type="submission" date="2018-03" db="EMBL/GenBank/DDBJ databases">
        <title>The ancient ancestry and fast evolution of plastids.</title>
        <authorList>
            <person name="Moore K.R."/>
            <person name="Magnabosco C."/>
            <person name="Momper L."/>
            <person name="Gold D.A."/>
            <person name="Bosak T."/>
            <person name="Fournier G.P."/>
        </authorList>
    </citation>
    <scope>NUCLEOTIDE SEQUENCE [LARGE SCALE GENOMIC DNA]</scope>
    <source>
        <strain evidence="1 2">CCAP 1448/3</strain>
    </source>
</reference>
<reference evidence="1 2" key="1">
    <citation type="submission" date="2018-02" db="EMBL/GenBank/DDBJ databases">
        <authorList>
            <person name="Cohen D.B."/>
            <person name="Kent A.D."/>
        </authorList>
    </citation>
    <scope>NUCLEOTIDE SEQUENCE [LARGE SCALE GENOMIC DNA]</scope>
    <source>
        <strain evidence="1 2">CCAP 1448/3</strain>
    </source>
</reference>
<comment type="caution">
    <text evidence="1">The sequence shown here is derived from an EMBL/GenBank/DDBJ whole genome shotgun (WGS) entry which is preliminary data.</text>
</comment>
<dbReference type="EMBL" id="PVWJ01000008">
    <property type="protein sequence ID" value="PSB04734.1"/>
    <property type="molecule type" value="Genomic_DNA"/>
</dbReference>
<organism evidence="1 2">
    <name type="scientific">Merismopedia glauca CCAP 1448/3</name>
    <dbReference type="NCBI Taxonomy" id="1296344"/>
    <lineage>
        <taxon>Bacteria</taxon>
        <taxon>Bacillati</taxon>
        <taxon>Cyanobacteriota</taxon>
        <taxon>Cyanophyceae</taxon>
        <taxon>Synechococcales</taxon>
        <taxon>Merismopediaceae</taxon>
        <taxon>Merismopedia</taxon>
    </lineage>
</organism>
<keyword evidence="2" id="KW-1185">Reference proteome</keyword>
<sequence>MESENNIPIEHQNVPVAHQGLHSFLYTSDDEHTSATASMTLDRDGTEVISVEEWRSLTNNVKVAGVYAVLNSERQTQYVGYSRDIRQSVEGHIAQNGTEVVAFLRVQTFKFPKRQAMEALRDEWIAALKSVPPGNLQSQLSWASTVGEAAQSAMSASERNAHEDKKLKLRKAMADPTLIDELEKNDLQDDKMAERRRKLEAAVENDDWSTVVDS</sequence>
<accession>A0A2T1C917</accession>
<evidence type="ECO:0000313" key="1">
    <source>
        <dbReference type="EMBL" id="PSB04734.1"/>
    </source>
</evidence>
<proteinExistence type="predicted"/>